<proteinExistence type="predicted"/>
<sequence>MGELMTEISKDALFFMTWFEKEYPEFINQFGEVKNFYDHAKDEFMIEEIQDAYIDRKKGEEPMPMYFGVSGQFR</sequence>
<protein>
    <submittedName>
        <fullName evidence="1">Uncharacterized protein</fullName>
    </submittedName>
</protein>
<organism evidence="1">
    <name type="scientific">Acinetobacter phage P919</name>
    <dbReference type="NCBI Taxonomy" id="3229763"/>
    <lineage>
        <taxon>Viruses</taxon>
        <taxon>Duplodnaviria</taxon>
        <taxon>Heunggongvirae</taxon>
        <taxon>Uroviricota</taxon>
        <taxon>Caudoviricetes</taxon>
        <taxon>Obolenskvirus</taxon>
    </lineage>
</organism>
<name>A0AB39AIX6_9CAUD</name>
<reference evidence="1" key="1">
    <citation type="submission" date="2024-06" db="EMBL/GenBank/DDBJ databases">
        <authorList>
            <person name="Zheng X."/>
            <person name="Zhang W."/>
        </authorList>
    </citation>
    <scope>NUCLEOTIDE SEQUENCE</scope>
</reference>
<evidence type="ECO:0000313" key="1">
    <source>
        <dbReference type="EMBL" id="XDG30659.1"/>
    </source>
</evidence>
<accession>A0AB39AIX6</accession>
<dbReference type="EMBL" id="PP920682">
    <property type="protein sequence ID" value="XDG30659.1"/>
    <property type="molecule type" value="Genomic_DNA"/>
</dbReference>
<gene>
    <name evidence="1" type="ORF">P919_CDS0104</name>
</gene>